<accession>A0A139RL49</accession>
<dbReference type="Pfam" id="PF06100">
    <property type="entry name" value="MCRA"/>
    <property type="match status" value="1"/>
</dbReference>
<sequence length="99" mass="11491">MPRKLTDRPQIIPKSSPNLAFIGQFVELEEDVVLTEETSVRTAMTAVYQIYHLDKPIVPVFQGQYDIRMMAVTLKPYSKKKNEELLIFLLAIHWNCPRS</sequence>
<organism evidence="1 2">
    <name type="scientific">Streptococcus oralis</name>
    <dbReference type="NCBI Taxonomy" id="1303"/>
    <lineage>
        <taxon>Bacteria</taxon>
        <taxon>Bacillati</taxon>
        <taxon>Bacillota</taxon>
        <taxon>Bacilli</taxon>
        <taxon>Lactobacillales</taxon>
        <taxon>Streptococcaceae</taxon>
        <taxon>Streptococcus</taxon>
    </lineage>
</organism>
<dbReference type="InterPro" id="IPR036188">
    <property type="entry name" value="FAD/NAD-bd_sf"/>
</dbReference>
<dbReference type="GO" id="GO:0050151">
    <property type="term" value="F:oleate hydratase activity"/>
    <property type="evidence" value="ECO:0007669"/>
    <property type="project" value="InterPro"/>
</dbReference>
<reference evidence="1 2" key="1">
    <citation type="submission" date="2016-01" db="EMBL/GenBank/DDBJ databases">
        <title>Highly variable Streptococcus oralis are common among viridans streptococci isolated from primates.</title>
        <authorList>
            <person name="Denapaite D."/>
            <person name="Rieger M."/>
            <person name="Koendgen S."/>
            <person name="Brueckner R."/>
            <person name="Ochigava I."/>
            <person name="Kappeler P."/>
            <person name="Maetz-Rensing K."/>
            <person name="Leendertz F."/>
            <person name="Hakenbeck R."/>
        </authorList>
    </citation>
    <scope>NUCLEOTIDE SEQUENCE [LARGE SCALE GENOMIC DNA]</scope>
    <source>
        <strain evidence="1 2">DD17</strain>
    </source>
</reference>
<gene>
    <name evidence="1" type="ORF">SORDD17_01080</name>
</gene>
<dbReference type="Gene3D" id="3.50.50.60">
    <property type="entry name" value="FAD/NAD(P)-binding domain"/>
    <property type="match status" value="1"/>
</dbReference>
<dbReference type="GO" id="GO:0071949">
    <property type="term" value="F:FAD binding"/>
    <property type="evidence" value="ECO:0007669"/>
    <property type="project" value="InterPro"/>
</dbReference>
<dbReference type="PATRIC" id="fig|1303.87.peg.1301"/>
<dbReference type="Proteomes" id="UP000072989">
    <property type="component" value="Unassembled WGS sequence"/>
</dbReference>
<protein>
    <submittedName>
        <fullName evidence="1">Myosin-crossreactive antigen</fullName>
    </submittedName>
</protein>
<dbReference type="AlphaFoldDB" id="A0A139RL49"/>
<proteinExistence type="predicted"/>
<dbReference type="EMBL" id="LQZE01000227">
    <property type="protein sequence ID" value="KXU15446.1"/>
    <property type="molecule type" value="Genomic_DNA"/>
</dbReference>
<name>A0A139RL49_STROR</name>
<evidence type="ECO:0000313" key="1">
    <source>
        <dbReference type="EMBL" id="KXU15446.1"/>
    </source>
</evidence>
<comment type="caution">
    <text evidence="1">The sequence shown here is derived from an EMBL/GenBank/DDBJ whole genome shotgun (WGS) entry which is preliminary data.</text>
</comment>
<dbReference type="PANTHER" id="PTHR37417:SF3">
    <property type="entry name" value="MYOSIN-CROSSREACTIVE PROTEIN"/>
    <property type="match status" value="1"/>
</dbReference>
<evidence type="ECO:0000313" key="2">
    <source>
        <dbReference type="Proteomes" id="UP000072989"/>
    </source>
</evidence>
<dbReference type="PANTHER" id="PTHR37417">
    <property type="entry name" value="67 KDA MYOSIN-CROSS-REACTIVE ANTIGEN FAMILY PROTEIN (AFU_ORTHOLOGUE AFUA_5G09970)"/>
    <property type="match status" value="1"/>
</dbReference>
<dbReference type="GO" id="GO:0006631">
    <property type="term" value="P:fatty acid metabolic process"/>
    <property type="evidence" value="ECO:0007669"/>
    <property type="project" value="InterPro"/>
</dbReference>
<dbReference type="InterPro" id="IPR010354">
    <property type="entry name" value="Oleate_hydratase"/>
</dbReference>